<evidence type="ECO:0000313" key="2">
    <source>
        <dbReference type="EMBL" id="NWH78626.1"/>
    </source>
</evidence>
<protein>
    <submittedName>
        <fullName evidence="2">DOCK2 protein</fullName>
    </submittedName>
</protein>
<dbReference type="Pfam" id="PF23554">
    <property type="entry name" value="TPR_DOCK"/>
    <property type="match status" value="1"/>
</dbReference>
<evidence type="ECO:0000259" key="1">
    <source>
        <dbReference type="Pfam" id="PF23554"/>
    </source>
</evidence>
<dbReference type="EMBL" id="WAAB01018064">
    <property type="protein sequence ID" value="NWH78626.1"/>
    <property type="molecule type" value="Genomic_DNA"/>
</dbReference>
<dbReference type="GO" id="GO:0005886">
    <property type="term" value="C:plasma membrane"/>
    <property type="evidence" value="ECO:0007669"/>
    <property type="project" value="TreeGrafter"/>
</dbReference>
<comment type="caution">
    <text evidence="2">The sequence shown here is derived from an EMBL/GenBank/DDBJ whole genome shotgun (WGS) entry which is preliminary data.</text>
</comment>
<gene>
    <name evidence="2" type="primary">Dock2_3</name>
    <name evidence="2" type="ORF">PIACAY_R02747</name>
</gene>
<dbReference type="GO" id="GO:0016477">
    <property type="term" value="P:cell migration"/>
    <property type="evidence" value="ECO:0007669"/>
    <property type="project" value="TreeGrafter"/>
</dbReference>
<keyword evidence="3" id="KW-1185">Reference proteome</keyword>
<feature type="domain" description="Dedicator of cytokinesis TPR repeats region" evidence="1">
    <location>
        <begin position="1"/>
        <end position="99"/>
    </location>
</feature>
<dbReference type="PANTHER" id="PTHR45653">
    <property type="entry name" value="DEDICATOR OF CYTOKINESIS"/>
    <property type="match status" value="1"/>
</dbReference>
<dbReference type="GO" id="GO:0031267">
    <property type="term" value="F:small GTPase binding"/>
    <property type="evidence" value="ECO:0007669"/>
    <property type="project" value="TreeGrafter"/>
</dbReference>
<dbReference type="GO" id="GO:0007520">
    <property type="term" value="P:myoblast fusion"/>
    <property type="evidence" value="ECO:0007669"/>
    <property type="project" value="TreeGrafter"/>
</dbReference>
<name>A0A850X7L0_PIACA</name>
<dbReference type="AlphaFoldDB" id="A0A850X7L0"/>
<reference evidence="2" key="1">
    <citation type="submission" date="2019-09" db="EMBL/GenBank/DDBJ databases">
        <title>Bird 10,000 Genomes (B10K) Project - Family phase.</title>
        <authorList>
            <person name="Zhang G."/>
        </authorList>
    </citation>
    <scope>NUCLEOTIDE SEQUENCE</scope>
    <source>
        <strain evidence="2">B10K-DU-008-47</strain>
        <tissue evidence="2">Mixed tissue sample</tissue>
    </source>
</reference>
<proteinExistence type="predicted"/>
<dbReference type="GO" id="GO:0005085">
    <property type="term" value="F:guanyl-nucleotide exchange factor activity"/>
    <property type="evidence" value="ECO:0007669"/>
    <property type="project" value="InterPro"/>
</dbReference>
<dbReference type="GO" id="GO:0007264">
    <property type="term" value="P:small GTPase-mediated signal transduction"/>
    <property type="evidence" value="ECO:0007669"/>
    <property type="project" value="InterPro"/>
</dbReference>
<dbReference type="InterPro" id="IPR056372">
    <property type="entry name" value="TPR_DOCK"/>
</dbReference>
<dbReference type="InterPro" id="IPR026791">
    <property type="entry name" value="DOCK"/>
</dbReference>
<sequence>RYGDMRAAIGASIRDMWYILGPRKIEFIPGMVGPILEMTLVPELELRKSTIPIFFDMMLCEYQLTRSFSRFEDEILRKLDSEVEGGRGDEQYKQLFESILLSCCRRHPELAEPGESFVALVTGLLERLLDYRAVMNDENKTYSMSCTVNLL</sequence>
<dbReference type="OrthoDB" id="18896at2759"/>
<evidence type="ECO:0000313" key="3">
    <source>
        <dbReference type="Proteomes" id="UP000653271"/>
    </source>
</evidence>
<accession>A0A850X7L0</accession>
<organism evidence="2 3">
    <name type="scientific">Piaya cayana</name>
    <name type="common">Common squirrel cuckoo</name>
    <dbReference type="NCBI Taxonomy" id="33601"/>
    <lineage>
        <taxon>Eukaryota</taxon>
        <taxon>Metazoa</taxon>
        <taxon>Chordata</taxon>
        <taxon>Craniata</taxon>
        <taxon>Vertebrata</taxon>
        <taxon>Euteleostomi</taxon>
        <taxon>Archelosauria</taxon>
        <taxon>Archosauria</taxon>
        <taxon>Dinosauria</taxon>
        <taxon>Saurischia</taxon>
        <taxon>Theropoda</taxon>
        <taxon>Coelurosauria</taxon>
        <taxon>Aves</taxon>
        <taxon>Neognathae</taxon>
        <taxon>Neoaves</taxon>
        <taxon>Otidimorphae</taxon>
        <taxon>Cuculiformes</taxon>
        <taxon>Coccyzidae</taxon>
        <taxon>Piaya</taxon>
    </lineage>
</organism>
<feature type="non-terminal residue" evidence="2">
    <location>
        <position position="151"/>
    </location>
</feature>
<dbReference type="PANTHER" id="PTHR45653:SF6">
    <property type="entry name" value="DEDICATOR OF CYTOKINESIS PROTEIN 2"/>
    <property type="match status" value="1"/>
</dbReference>
<dbReference type="GO" id="GO:0005737">
    <property type="term" value="C:cytoplasm"/>
    <property type="evidence" value="ECO:0007669"/>
    <property type="project" value="TreeGrafter"/>
</dbReference>
<dbReference type="Proteomes" id="UP000653271">
    <property type="component" value="Unassembled WGS sequence"/>
</dbReference>
<feature type="non-terminal residue" evidence="2">
    <location>
        <position position="1"/>
    </location>
</feature>